<organism evidence="3 4">
    <name type="scientific">Paratractidigestivibacter faecalis</name>
    <dbReference type="NCBI Taxonomy" id="2292441"/>
    <lineage>
        <taxon>Bacteria</taxon>
        <taxon>Bacillati</taxon>
        <taxon>Actinomycetota</taxon>
        <taxon>Coriobacteriia</taxon>
        <taxon>Coriobacteriales</taxon>
        <taxon>Atopobiaceae</taxon>
        <taxon>Paratractidigestivibacter</taxon>
    </lineage>
</organism>
<proteinExistence type="predicted"/>
<accession>A0ABV1IH04</accession>
<dbReference type="InterPro" id="IPR050129">
    <property type="entry name" value="Zn_alcohol_dh"/>
</dbReference>
<evidence type="ECO:0000259" key="2">
    <source>
        <dbReference type="Pfam" id="PF08240"/>
    </source>
</evidence>
<reference evidence="3 4" key="1">
    <citation type="submission" date="2024-04" db="EMBL/GenBank/DDBJ databases">
        <title>Human intestinal bacterial collection.</title>
        <authorList>
            <person name="Pauvert C."/>
            <person name="Hitch T.C.A."/>
            <person name="Clavel T."/>
        </authorList>
    </citation>
    <scope>NUCLEOTIDE SEQUENCE [LARGE SCALE GENOMIC DNA]</scope>
    <source>
        <strain evidence="3 4">CLA-AA-H197</strain>
    </source>
</reference>
<dbReference type="InterPro" id="IPR036291">
    <property type="entry name" value="NAD(P)-bd_dom_sf"/>
</dbReference>
<dbReference type="InterPro" id="IPR013154">
    <property type="entry name" value="ADH-like_N"/>
</dbReference>
<evidence type="ECO:0000313" key="4">
    <source>
        <dbReference type="Proteomes" id="UP001478817"/>
    </source>
</evidence>
<dbReference type="PANTHER" id="PTHR43401">
    <property type="entry name" value="L-THREONINE 3-DEHYDROGENASE"/>
    <property type="match status" value="1"/>
</dbReference>
<comment type="caution">
    <text evidence="3">The sequence shown here is derived from an EMBL/GenBank/DDBJ whole genome shotgun (WGS) entry which is preliminary data.</text>
</comment>
<dbReference type="SUPFAM" id="SSF50129">
    <property type="entry name" value="GroES-like"/>
    <property type="match status" value="1"/>
</dbReference>
<evidence type="ECO:0000313" key="3">
    <source>
        <dbReference type="EMBL" id="MEQ2638187.1"/>
    </source>
</evidence>
<protein>
    <submittedName>
        <fullName evidence="3">Alcohol dehydrogenase catalytic domain-containing protein</fullName>
    </submittedName>
</protein>
<gene>
    <name evidence="3" type="ORF">AAAT05_07530</name>
</gene>
<feature type="domain" description="Alcohol dehydrogenase-like N-terminal" evidence="2">
    <location>
        <begin position="35"/>
        <end position="130"/>
    </location>
</feature>
<dbReference type="Pfam" id="PF08240">
    <property type="entry name" value="ADH_N"/>
    <property type="match status" value="1"/>
</dbReference>
<dbReference type="EMBL" id="JBBNGS010000013">
    <property type="protein sequence ID" value="MEQ2638187.1"/>
    <property type="molecule type" value="Genomic_DNA"/>
</dbReference>
<evidence type="ECO:0000256" key="1">
    <source>
        <dbReference type="ARBA" id="ARBA00023002"/>
    </source>
</evidence>
<dbReference type="PANTHER" id="PTHR43401:SF2">
    <property type="entry name" value="L-THREONINE 3-DEHYDROGENASE"/>
    <property type="match status" value="1"/>
</dbReference>
<sequence>MMDGTNRYWPFYGRGMDSFGVDDAPISEELPHPSEGEVLARVDAYAICASDAKMVRMGVDYPLFKGRDFSRDPARLGHELCLTVVEAGERRRRDWPAGRRFGVQPDVYLGGERFCIGVNVPGGMAEYILLGSEVFESDNGSCAFPVADHLSCAAVAQTEPVACIEASFQRHTRSEVGPGDVALVYVDRAAEGDWDLSGLAAASSVTLVSPGSSAVLGLGGAEGRALVADEVPEGAFGVVAIVGNPDDETMRLLVDKVAPRGIVAWLPAREPDGMVEVDVARVHYESIALCGSMDRSLATALDPMARRDDYEPGGTLVISGGAGAMGRFHVVRALQHEQPPSRVVVTDMSDARLDSLAASFSGLAEARGIELATVNIAEEGWGERLAAAVGPKGASDIIACAPGVAPVECVAGLLRDDGMLVLFAGTKYSSFAKVPLGLVPKGRATIVGHSGSGVEDQLRVIEKMDRGTLDPNVNVAAVAGLLAGKEALAAVGNGLYAGKIIVYPHLAELPLTPMGELASVDAGLAAYVEKNGWTVEAERLLAQAYDRSESN</sequence>
<name>A0ABV1IH04_9ACTN</name>
<keyword evidence="4" id="KW-1185">Reference proteome</keyword>
<dbReference type="Proteomes" id="UP001478817">
    <property type="component" value="Unassembled WGS sequence"/>
</dbReference>
<dbReference type="InterPro" id="IPR011032">
    <property type="entry name" value="GroES-like_sf"/>
</dbReference>
<dbReference type="Gene3D" id="3.90.180.10">
    <property type="entry name" value="Medium-chain alcohol dehydrogenases, catalytic domain"/>
    <property type="match status" value="2"/>
</dbReference>
<dbReference type="SUPFAM" id="SSF51735">
    <property type="entry name" value="NAD(P)-binding Rossmann-fold domains"/>
    <property type="match status" value="1"/>
</dbReference>
<keyword evidence="1" id="KW-0560">Oxidoreductase</keyword>
<dbReference type="RefSeq" id="WP_349182816.1">
    <property type="nucleotide sequence ID" value="NZ_JBBNGS010000013.1"/>
</dbReference>